<protein>
    <submittedName>
        <fullName evidence="3">DUF2339 domain-containing protein</fullName>
    </submittedName>
</protein>
<dbReference type="Pfam" id="PF10101">
    <property type="entry name" value="DUF2339"/>
    <property type="match status" value="1"/>
</dbReference>
<evidence type="ECO:0000313" key="4">
    <source>
        <dbReference type="Proteomes" id="UP000250744"/>
    </source>
</evidence>
<reference evidence="3 4" key="1">
    <citation type="submission" date="2018-06" db="EMBL/GenBank/DDBJ databases">
        <title>Nitrincola tibetense sp. nov., isolated from Lake XuguoCo on Tibetan Plateau.</title>
        <authorList>
            <person name="Xing P."/>
        </authorList>
    </citation>
    <scope>NUCLEOTIDE SEQUENCE [LARGE SCALE GENOMIC DNA]</scope>
    <source>
        <strain evidence="4">xg18</strain>
    </source>
</reference>
<dbReference type="InterPro" id="IPR019286">
    <property type="entry name" value="DUF2339_TM"/>
</dbReference>
<feature type="transmembrane region" description="Helical" evidence="2">
    <location>
        <begin position="816"/>
        <end position="833"/>
    </location>
</feature>
<dbReference type="PANTHER" id="PTHR38434:SF1">
    <property type="entry name" value="BLL2549 PROTEIN"/>
    <property type="match status" value="1"/>
</dbReference>
<feature type="transmembrane region" description="Helical" evidence="2">
    <location>
        <begin position="409"/>
        <end position="429"/>
    </location>
</feature>
<feature type="transmembrane region" description="Helical" evidence="2">
    <location>
        <begin position="441"/>
        <end position="461"/>
    </location>
</feature>
<gene>
    <name evidence="3" type="ORF">DN062_08495</name>
</gene>
<feature type="transmembrane region" description="Helical" evidence="2">
    <location>
        <begin position="6"/>
        <end position="25"/>
    </location>
</feature>
<dbReference type="PIRSF" id="PIRSF035905">
    <property type="entry name" value="UCP035905_mp"/>
    <property type="match status" value="1"/>
</dbReference>
<feature type="compositionally biased region" description="Low complexity" evidence="1">
    <location>
        <begin position="104"/>
        <end position="121"/>
    </location>
</feature>
<feature type="compositionally biased region" description="Polar residues" evidence="1">
    <location>
        <begin position="45"/>
        <end position="59"/>
    </location>
</feature>
<feature type="transmembrane region" description="Helical" evidence="2">
    <location>
        <begin position="657"/>
        <end position="676"/>
    </location>
</feature>
<feature type="transmembrane region" description="Helical" evidence="2">
    <location>
        <begin position="362"/>
        <end position="379"/>
    </location>
</feature>
<organism evidence="3 4">
    <name type="scientific">Nitrincola tibetensis</name>
    <dbReference type="NCBI Taxonomy" id="2219697"/>
    <lineage>
        <taxon>Bacteria</taxon>
        <taxon>Pseudomonadati</taxon>
        <taxon>Pseudomonadota</taxon>
        <taxon>Gammaproteobacteria</taxon>
        <taxon>Oceanospirillales</taxon>
        <taxon>Oceanospirillaceae</taxon>
        <taxon>Nitrincola</taxon>
    </lineage>
</organism>
<feature type="transmembrane region" description="Helical" evidence="2">
    <location>
        <begin position="161"/>
        <end position="178"/>
    </location>
</feature>
<feature type="transmembrane region" description="Helical" evidence="2">
    <location>
        <begin position="628"/>
        <end position="645"/>
    </location>
</feature>
<keyword evidence="2" id="KW-0472">Membrane</keyword>
<feature type="transmembrane region" description="Helical" evidence="2">
    <location>
        <begin position="725"/>
        <end position="744"/>
    </location>
</feature>
<dbReference type="PANTHER" id="PTHR38434">
    <property type="entry name" value="BLL2549 PROTEIN"/>
    <property type="match status" value="1"/>
</dbReference>
<feature type="transmembrane region" description="Helical" evidence="2">
    <location>
        <begin position="691"/>
        <end position="713"/>
    </location>
</feature>
<feature type="region of interest" description="Disordered" evidence="1">
    <location>
        <begin position="45"/>
        <end position="81"/>
    </location>
</feature>
<feature type="compositionally biased region" description="Polar residues" evidence="1">
    <location>
        <begin position="66"/>
        <end position="77"/>
    </location>
</feature>
<feature type="transmembrane region" description="Helical" evidence="2">
    <location>
        <begin position="241"/>
        <end position="258"/>
    </location>
</feature>
<feature type="transmembrane region" description="Helical" evidence="2">
    <location>
        <begin position="532"/>
        <end position="561"/>
    </location>
</feature>
<evidence type="ECO:0000256" key="2">
    <source>
        <dbReference type="SAM" id="Phobius"/>
    </source>
</evidence>
<keyword evidence="2" id="KW-1133">Transmembrane helix</keyword>
<sequence>MTDAWFLLGALFLLLLISSIILSWTNFFTLQKLKRTVAELEQLKATKTSSAESSHQQILSERPSNEPAQSTSSSRSSLKPVPLDAQSVEAAMASVADPWDSKNTQSPTPKPESTPTKKSQTVSSKSGNWMVWVGGLCVALSGVFLARYSIEQGLLGPTARIFLGIITGLGLLVAAEWLRRKTQVAYSAVAALAGGASVMLYSVILASLHLYQLWPPLLVFALLALVSLGSMLLALWHGPTLALIGITGGYLVPLLLGGSGGEPLLVLVYILIISSAALFLQRYVQRAWLFALTLAGILGWWWLMQVANYGIEWTGLYLTLAGYALISIPHANFSLKKTFFDQPLKRSFRAFFRLKQQDQQHLTLGLALLLLAQAIGFLFNPTWENAILSWTPLLLLILAASSRNENLKLLPWLSALLMTVAIVLANLAFHWTLTAPEYSLTLQQLLLVWTLMYCAFAFLSLRRTRYPALALSLGTLFPLIALALMWQYTELPLHKGFVSALSLILGLAYIGRGHLRQQKDFSKTWLIFAGHLGYSLAVIILLDTATLTLALAAQVVSLAWLHKENPHPLLKGLMKVILMLILTRLTILPWVLPTFETSLLIYAGCFALTLIASRLNRDLSLRRWLEGVSLHLGVLFCAMALRYWLYAGDMFKHEYGFTEAALNGVLWGALGLVYYYRGFLSEQLTPFYHKAAQVLLLALVLNYALLLTWFNPLFHANDVISSRPIANLLLLAYGAPLLLFWLAAKFYKPALQTHFYALAGIGTWIFLNLEIRHLWQGELSLVPRAEGGELYTYSLVWLMMAVASLLYGTLRQKARLYQAGMVLLMITIGKIFLIDMSGLTGLLRVVSFMGLGLCLLGLAFTHQYIERLQSAKRTEV</sequence>
<name>A0A364NMF5_9GAMM</name>
<comment type="caution">
    <text evidence="3">The sequence shown here is derived from an EMBL/GenBank/DDBJ whole genome shotgun (WGS) entry which is preliminary data.</text>
</comment>
<dbReference type="InterPro" id="IPR014600">
    <property type="entry name" value="UCP035905_mem"/>
</dbReference>
<feature type="transmembrane region" description="Helical" evidence="2">
    <location>
        <begin position="185"/>
        <end position="211"/>
    </location>
</feature>
<feature type="transmembrane region" description="Helical" evidence="2">
    <location>
        <begin position="750"/>
        <end position="769"/>
    </location>
</feature>
<feature type="transmembrane region" description="Helical" evidence="2">
    <location>
        <begin position="468"/>
        <end position="487"/>
    </location>
</feature>
<feature type="transmembrane region" description="Helical" evidence="2">
    <location>
        <begin position="217"/>
        <end position="236"/>
    </location>
</feature>
<dbReference type="AlphaFoldDB" id="A0A364NMF5"/>
<dbReference type="RefSeq" id="WP_112158904.1">
    <property type="nucleotide sequence ID" value="NZ_QKRX01000005.1"/>
</dbReference>
<feature type="region of interest" description="Disordered" evidence="1">
    <location>
        <begin position="96"/>
        <end position="122"/>
    </location>
</feature>
<feature type="transmembrane region" description="Helical" evidence="2">
    <location>
        <begin position="599"/>
        <end position="616"/>
    </location>
</feature>
<feature type="transmembrane region" description="Helical" evidence="2">
    <location>
        <begin position="264"/>
        <end position="280"/>
    </location>
</feature>
<feature type="transmembrane region" description="Helical" evidence="2">
    <location>
        <begin position="385"/>
        <end position="402"/>
    </location>
</feature>
<dbReference type="EMBL" id="QKRX01000005">
    <property type="protein sequence ID" value="RAU18263.1"/>
    <property type="molecule type" value="Genomic_DNA"/>
</dbReference>
<feature type="transmembrane region" description="Helical" evidence="2">
    <location>
        <begin position="845"/>
        <end position="865"/>
    </location>
</feature>
<accession>A0A364NMF5</accession>
<feature type="transmembrane region" description="Helical" evidence="2">
    <location>
        <begin position="129"/>
        <end position="149"/>
    </location>
</feature>
<feature type="transmembrane region" description="Helical" evidence="2">
    <location>
        <begin position="493"/>
        <end position="511"/>
    </location>
</feature>
<keyword evidence="4" id="KW-1185">Reference proteome</keyword>
<proteinExistence type="predicted"/>
<dbReference type="OrthoDB" id="5422830at2"/>
<feature type="transmembrane region" description="Helical" evidence="2">
    <location>
        <begin position="316"/>
        <end position="335"/>
    </location>
</feature>
<feature type="transmembrane region" description="Helical" evidence="2">
    <location>
        <begin position="287"/>
        <end position="304"/>
    </location>
</feature>
<evidence type="ECO:0000313" key="3">
    <source>
        <dbReference type="EMBL" id="RAU18263.1"/>
    </source>
</evidence>
<evidence type="ECO:0000256" key="1">
    <source>
        <dbReference type="SAM" id="MobiDB-lite"/>
    </source>
</evidence>
<feature type="transmembrane region" description="Helical" evidence="2">
    <location>
        <begin position="790"/>
        <end position="810"/>
    </location>
</feature>
<dbReference type="Proteomes" id="UP000250744">
    <property type="component" value="Unassembled WGS sequence"/>
</dbReference>
<keyword evidence="2" id="KW-0812">Transmembrane</keyword>